<sequence>MKGRKTRSGASRKGKTLEKVEAAAHDSEEDQTQVRNNNVGNEISIVGGAKSRAQRARSSHMTKSCGKSSKNGKPGSTHLGEENKERGVRGRLRCSK</sequence>
<gene>
    <name evidence="2" type="primary">ORF87012</name>
</gene>
<feature type="compositionally biased region" description="Basic residues" evidence="1">
    <location>
        <begin position="1"/>
        <end position="14"/>
    </location>
</feature>
<dbReference type="AlphaFoldDB" id="A0A0B7A082"/>
<protein>
    <submittedName>
        <fullName evidence="2">Uncharacterized protein</fullName>
    </submittedName>
</protein>
<proteinExistence type="predicted"/>
<accession>A0A0B7A082</accession>
<feature type="region of interest" description="Disordered" evidence="1">
    <location>
        <begin position="1"/>
        <end position="96"/>
    </location>
</feature>
<evidence type="ECO:0000313" key="2">
    <source>
        <dbReference type="EMBL" id="CEK73496.1"/>
    </source>
</evidence>
<dbReference type="EMBL" id="HACG01026631">
    <property type="protein sequence ID" value="CEK73496.1"/>
    <property type="molecule type" value="Transcribed_RNA"/>
</dbReference>
<reference evidence="2" key="1">
    <citation type="submission" date="2014-12" db="EMBL/GenBank/DDBJ databases">
        <title>Insight into the proteome of Arion vulgaris.</title>
        <authorList>
            <person name="Aradska J."/>
            <person name="Bulat T."/>
            <person name="Smidak R."/>
            <person name="Sarate P."/>
            <person name="Gangsoo J."/>
            <person name="Sialana F."/>
            <person name="Bilban M."/>
            <person name="Lubec G."/>
        </authorList>
    </citation>
    <scope>NUCLEOTIDE SEQUENCE</scope>
    <source>
        <tissue evidence="2">Skin</tissue>
    </source>
</reference>
<organism evidence="2">
    <name type="scientific">Arion vulgaris</name>
    <dbReference type="NCBI Taxonomy" id="1028688"/>
    <lineage>
        <taxon>Eukaryota</taxon>
        <taxon>Metazoa</taxon>
        <taxon>Spiralia</taxon>
        <taxon>Lophotrochozoa</taxon>
        <taxon>Mollusca</taxon>
        <taxon>Gastropoda</taxon>
        <taxon>Heterobranchia</taxon>
        <taxon>Euthyneura</taxon>
        <taxon>Panpulmonata</taxon>
        <taxon>Eupulmonata</taxon>
        <taxon>Stylommatophora</taxon>
        <taxon>Helicina</taxon>
        <taxon>Arionoidea</taxon>
        <taxon>Arionidae</taxon>
        <taxon>Arion</taxon>
    </lineage>
</organism>
<feature type="compositionally biased region" description="Basic and acidic residues" evidence="1">
    <location>
        <begin position="79"/>
        <end position="88"/>
    </location>
</feature>
<name>A0A0B7A082_9EUPU</name>
<feature type="compositionally biased region" description="Basic and acidic residues" evidence="1">
    <location>
        <begin position="15"/>
        <end position="26"/>
    </location>
</feature>
<feature type="compositionally biased region" description="Polar residues" evidence="1">
    <location>
        <begin position="61"/>
        <end position="71"/>
    </location>
</feature>
<evidence type="ECO:0000256" key="1">
    <source>
        <dbReference type="SAM" id="MobiDB-lite"/>
    </source>
</evidence>